<evidence type="ECO:0000259" key="3">
    <source>
        <dbReference type="SMART" id="SM00829"/>
    </source>
</evidence>
<dbReference type="OMA" id="HKHMEDA"/>
<feature type="domain" description="Enoyl reductase (ER)" evidence="3">
    <location>
        <begin position="106"/>
        <end position="442"/>
    </location>
</feature>
<evidence type="ECO:0000256" key="1">
    <source>
        <dbReference type="ARBA" id="ARBA00022857"/>
    </source>
</evidence>
<name>G0SDD8_CHATD</name>
<dbReference type="SUPFAM" id="SSF50129">
    <property type="entry name" value="GroES-like"/>
    <property type="match status" value="1"/>
</dbReference>
<dbReference type="Pfam" id="PF00107">
    <property type="entry name" value="ADH_zinc_N"/>
    <property type="match status" value="1"/>
</dbReference>
<dbReference type="GeneID" id="18259181"/>
<dbReference type="InterPro" id="IPR020843">
    <property type="entry name" value="ER"/>
</dbReference>
<dbReference type="eggNOG" id="KOG1198">
    <property type="taxonomic scope" value="Eukaryota"/>
</dbReference>
<keyword evidence="5" id="KW-1185">Reference proteome</keyword>
<dbReference type="SMART" id="SM00829">
    <property type="entry name" value="PKS_ER"/>
    <property type="match status" value="1"/>
</dbReference>
<dbReference type="OrthoDB" id="203908at2759"/>
<dbReference type="KEGG" id="cthr:CTHT_0051430"/>
<protein>
    <submittedName>
        <fullName evidence="4">Quinone oxidoreductase-like protein</fullName>
    </submittedName>
</protein>
<dbReference type="InterPro" id="IPR036291">
    <property type="entry name" value="NAD(P)-bd_dom_sf"/>
</dbReference>
<dbReference type="PANTHER" id="PTHR48106">
    <property type="entry name" value="QUINONE OXIDOREDUCTASE PIG3-RELATED"/>
    <property type="match status" value="1"/>
</dbReference>
<evidence type="ECO:0000313" key="4">
    <source>
        <dbReference type="EMBL" id="EGS18539.1"/>
    </source>
</evidence>
<gene>
    <name evidence="4" type="ORF">CTHT_0051430</name>
</gene>
<reference evidence="4 5" key="1">
    <citation type="journal article" date="2011" name="Cell">
        <title>Insight into structure and assembly of the nuclear pore complex by utilizing the genome of a eukaryotic thermophile.</title>
        <authorList>
            <person name="Amlacher S."/>
            <person name="Sarges P."/>
            <person name="Flemming D."/>
            <person name="van Noort V."/>
            <person name="Kunze R."/>
            <person name="Devos D.P."/>
            <person name="Arumugam M."/>
            <person name="Bork P."/>
            <person name="Hurt E."/>
        </authorList>
    </citation>
    <scope>NUCLEOTIDE SEQUENCE [LARGE SCALE GENOMIC DNA]</scope>
    <source>
        <strain evidence="5">DSM 1495 / CBS 144.50 / IMI 039719</strain>
    </source>
</reference>
<evidence type="ECO:0000256" key="2">
    <source>
        <dbReference type="ARBA" id="ARBA00023002"/>
    </source>
</evidence>
<keyword evidence="1" id="KW-0521">NADP</keyword>
<dbReference type="GO" id="GO:0016651">
    <property type="term" value="F:oxidoreductase activity, acting on NAD(P)H"/>
    <property type="evidence" value="ECO:0007669"/>
    <property type="project" value="TreeGrafter"/>
</dbReference>
<dbReference type="RefSeq" id="XP_006695484.1">
    <property type="nucleotide sequence ID" value="XM_006695421.1"/>
</dbReference>
<dbReference type="AlphaFoldDB" id="G0SDD8"/>
<dbReference type="Pfam" id="PF08240">
    <property type="entry name" value="ADH_N"/>
    <property type="match status" value="1"/>
</dbReference>
<dbReference type="HOGENOM" id="CLU_026673_3_4_1"/>
<accession>G0SDD8</accession>
<dbReference type="GO" id="GO:0070402">
    <property type="term" value="F:NADPH binding"/>
    <property type="evidence" value="ECO:0007669"/>
    <property type="project" value="TreeGrafter"/>
</dbReference>
<dbReference type="Gene3D" id="3.90.180.10">
    <property type="entry name" value="Medium-chain alcohol dehydrogenases, catalytic domain"/>
    <property type="match status" value="1"/>
</dbReference>
<dbReference type="CDD" id="cd05276">
    <property type="entry name" value="p53_inducible_oxidoreductase"/>
    <property type="match status" value="1"/>
</dbReference>
<dbReference type="Gene3D" id="3.40.50.720">
    <property type="entry name" value="NAD(P)-binding Rossmann-like Domain"/>
    <property type="match status" value="1"/>
</dbReference>
<dbReference type="InterPro" id="IPR011032">
    <property type="entry name" value="GroES-like_sf"/>
</dbReference>
<dbReference type="InterPro" id="IPR014189">
    <property type="entry name" value="Quinone_OxRdtase_PIG3"/>
</dbReference>
<sequence length="446" mass="48759">MTRRWRLQDTKSKEAQDLIHQYQLAQDPEHQDQEADIRLLSALGSSIWRFKTLKSSILARVTYTGLHKEVNAEYARTVYVRDRMLEEEGGDVPADVGGLNIQNGAGPATSLYLNPSTPKPIPGPNQALIRVHAFGLNRMDLLQREGRYPAPPHAPSTLGVEFSGIIESLGPDTDSERFKPGDAVFGLTYGGAYAEYVVCSLRTLLRKPEGLSHVQAAALPEVWMTATGALEFVLLAPPRAGHALGSTWDGDRPLKGKTILWHAGASAVSIAGAQLAKLAGAEKVFATAGTDEKCRFVEEEVGVARAFNYRAEDWVAGLLEATGGKGVDMIVDFVGGSYFQKNVDVVARDGRICLLGLLGGAVTPAPVDIGKLLYKRVRIEGSTLRSRDEEYQGKLRDRLEEYLPRFQSGELKIIIDTVLPWEDIVKAHQRLESNATKGKIICTIGE</sequence>
<dbReference type="InterPro" id="IPR013149">
    <property type="entry name" value="ADH-like_C"/>
</dbReference>
<dbReference type="SUPFAM" id="SSF51735">
    <property type="entry name" value="NAD(P)-binding Rossmann-fold domains"/>
    <property type="match status" value="1"/>
</dbReference>
<dbReference type="EMBL" id="GL988045">
    <property type="protein sequence ID" value="EGS18539.1"/>
    <property type="molecule type" value="Genomic_DNA"/>
</dbReference>
<evidence type="ECO:0000313" key="5">
    <source>
        <dbReference type="Proteomes" id="UP000008066"/>
    </source>
</evidence>
<dbReference type="Proteomes" id="UP000008066">
    <property type="component" value="Unassembled WGS sequence"/>
</dbReference>
<keyword evidence="2" id="KW-0560">Oxidoreductase</keyword>
<dbReference type="PANTHER" id="PTHR48106:SF18">
    <property type="entry name" value="QUINONE OXIDOREDUCTASE PIG3"/>
    <property type="match status" value="1"/>
</dbReference>
<dbReference type="STRING" id="759272.G0SDD8"/>
<organism evidence="5">
    <name type="scientific">Chaetomium thermophilum (strain DSM 1495 / CBS 144.50 / IMI 039719)</name>
    <name type="common">Thermochaetoides thermophila</name>
    <dbReference type="NCBI Taxonomy" id="759272"/>
    <lineage>
        <taxon>Eukaryota</taxon>
        <taxon>Fungi</taxon>
        <taxon>Dikarya</taxon>
        <taxon>Ascomycota</taxon>
        <taxon>Pezizomycotina</taxon>
        <taxon>Sordariomycetes</taxon>
        <taxon>Sordariomycetidae</taxon>
        <taxon>Sordariales</taxon>
        <taxon>Chaetomiaceae</taxon>
        <taxon>Thermochaetoides</taxon>
    </lineage>
</organism>
<proteinExistence type="predicted"/>
<dbReference type="InterPro" id="IPR013154">
    <property type="entry name" value="ADH-like_N"/>
</dbReference>